<keyword evidence="1" id="KW-0472">Membrane</keyword>
<dbReference type="AlphaFoldDB" id="A0A8F5BLH5"/>
<dbReference type="EMBL" id="CP077717">
    <property type="protein sequence ID" value="QXJ27486.1"/>
    <property type="molecule type" value="Genomic_DNA"/>
</dbReference>
<name>A0A8F5BLH5_SACSH</name>
<keyword evidence="1" id="KW-0812">Transmembrane</keyword>
<dbReference type="RefSeq" id="WP_218266770.1">
    <property type="nucleotide sequence ID" value="NZ_CP077717.1"/>
</dbReference>
<reference evidence="2" key="1">
    <citation type="journal article" date="2021" name="Environ. Microbiol.">
        <title>New insights into the diversity and evolution of the archaeal mobilome from three complete genomes of Saccharolobus shibatae.</title>
        <authorList>
            <person name="Medvedeva S."/>
            <person name="Brandt D."/>
            <person name="Cvirkaite-Krupovic V."/>
            <person name="Liu Y."/>
            <person name="Severinov K."/>
            <person name="Ishino S."/>
            <person name="Ishino Y."/>
            <person name="Prangishvili D."/>
            <person name="Kalinowski J."/>
            <person name="Krupovic M."/>
        </authorList>
    </citation>
    <scope>NUCLEOTIDE SEQUENCE</scope>
    <source>
        <strain evidence="2">B12</strain>
    </source>
</reference>
<evidence type="ECO:0000313" key="2">
    <source>
        <dbReference type="EMBL" id="QXJ27486.1"/>
    </source>
</evidence>
<proteinExistence type="predicted"/>
<feature type="transmembrane region" description="Helical" evidence="1">
    <location>
        <begin position="7"/>
        <end position="29"/>
    </location>
</feature>
<dbReference type="OrthoDB" id="34672at2157"/>
<evidence type="ECO:0000313" key="3">
    <source>
        <dbReference type="Proteomes" id="UP000694018"/>
    </source>
</evidence>
<dbReference type="KEGG" id="sshi:J5U23_00353"/>
<gene>
    <name evidence="2" type="ORF">J5U23_00353</name>
</gene>
<dbReference type="Proteomes" id="UP000694018">
    <property type="component" value="Chromosome"/>
</dbReference>
<accession>A0A8F5BLH5</accession>
<evidence type="ECO:0000256" key="1">
    <source>
        <dbReference type="SAM" id="Phobius"/>
    </source>
</evidence>
<dbReference type="GeneID" id="65561972"/>
<protein>
    <submittedName>
        <fullName evidence="2">Membrane-anchored protein</fullName>
    </submittedName>
</protein>
<organism evidence="2 3">
    <name type="scientific">Saccharolobus shibatae (strain ATCC 51178 / DSM 5389 / JCM 8931 / NBRC 15437 / B12)</name>
    <name type="common">Sulfolobus shibatae</name>
    <dbReference type="NCBI Taxonomy" id="523848"/>
    <lineage>
        <taxon>Archaea</taxon>
        <taxon>Thermoproteota</taxon>
        <taxon>Thermoprotei</taxon>
        <taxon>Sulfolobales</taxon>
        <taxon>Sulfolobaceae</taxon>
        <taxon>Saccharolobus</taxon>
    </lineage>
</organism>
<keyword evidence="1" id="KW-1133">Transmembrane helix</keyword>
<sequence>MRKAQSEYIGFIIAIIIIVLILVPLFYILSNYSVPSVKQLDYVQVLKNQINGGGILIFFNSTYPKSSSGSVWANSTLIVLRGSSNYTLTGVYYMKGSVIYNVTSKVIPFIITNGQAQSLNSKHLPQPLIYNFSLPGYVWNYSVVLQISGYNVTVFAQAYPNETAFTS</sequence>